<keyword evidence="6" id="KW-1185">Reference proteome</keyword>
<dbReference type="PIRSF" id="PIRSF000709">
    <property type="entry name" value="6PFK_2-Ptase"/>
    <property type="match status" value="1"/>
</dbReference>
<comment type="caution">
    <text evidence="5">The sequence shown here is derived from an EMBL/GenBank/DDBJ whole genome shotgun (WGS) entry which is preliminary data.</text>
</comment>
<feature type="binding site" evidence="4">
    <location>
        <position position="60"/>
    </location>
    <ligand>
        <name>substrate</name>
    </ligand>
</feature>
<gene>
    <name evidence="5" type="ORF">VHA01S_047_00160</name>
</gene>
<dbReference type="PANTHER" id="PTHR48100">
    <property type="entry name" value="BROAD-SPECIFICITY PHOSPHATASE YOR283W-RELATED"/>
    <property type="match status" value="1"/>
</dbReference>
<dbReference type="eggNOG" id="COG0406">
    <property type="taxonomic scope" value="Bacteria"/>
</dbReference>
<dbReference type="GO" id="GO:0005737">
    <property type="term" value="C:cytoplasm"/>
    <property type="evidence" value="ECO:0007669"/>
    <property type="project" value="TreeGrafter"/>
</dbReference>
<dbReference type="SMART" id="SM00855">
    <property type="entry name" value="PGAM"/>
    <property type="match status" value="1"/>
</dbReference>
<proteinExistence type="predicted"/>
<dbReference type="SUPFAM" id="SSF53254">
    <property type="entry name" value="Phosphoglycerate mutase-like"/>
    <property type="match status" value="1"/>
</dbReference>
<dbReference type="GO" id="GO:0016791">
    <property type="term" value="F:phosphatase activity"/>
    <property type="evidence" value="ECO:0007669"/>
    <property type="project" value="TreeGrafter"/>
</dbReference>
<organism evidence="5 6">
    <name type="scientific">Vibrio halioticoli NBRC 102217</name>
    <dbReference type="NCBI Taxonomy" id="1219072"/>
    <lineage>
        <taxon>Bacteria</taxon>
        <taxon>Pseudomonadati</taxon>
        <taxon>Pseudomonadota</taxon>
        <taxon>Gammaproteobacteria</taxon>
        <taxon>Vibrionales</taxon>
        <taxon>Vibrionaceae</taxon>
        <taxon>Vibrio</taxon>
    </lineage>
</organism>
<dbReference type="RefSeq" id="WP_023404875.1">
    <property type="nucleotide sequence ID" value="NZ_BAUJ01000047.1"/>
</dbReference>
<dbReference type="InterPro" id="IPR050275">
    <property type="entry name" value="PGM_Phosphatase"/>
</dbReference>
<dbReference type="InterPro" id="IPR001345">
    <property type="entry name" value="PG/BPGM_mutase_AS"/>
</dbReference>
<dbReference type="Gene3D" id="3.40.50.1240">
    <property type="entry name" value="Phosphoglycerate mutase-like"/>
    <property type="match status" value="1"/>
</dbReference>
<evidence type="ECO:0000313" key="6">
    <source>
        <dbReference type="Proteomes" id="UP000017800"/>
    </source>
</evidence>
<keyword evidence="1" id="KW-0324">Glycolysis</keyword>
<reference evidence="5 6" key="1">
    <citation type="submission" date="2013-11" db="EMBL/GenBank/DDBJ databases">
        <title>Whole genome shotgun sequence of Vibrio halioticoli NBRC 102217.</title>
        <authorList>
            <person name="Isaki S."/>
            <person name="Kimura A."/>
            <person name="Ohji S."/>
            <person name="Hosoyama A."/>
            <person name="Fujita N."/>
            <person name="Hashimoto M."/>
            <person name="Hosoyama Y."/>
            <person name="Yamazoe A."/>
        </authorList>
    </citation>
    <scope>NUCLEOTIDE SEQUENCE [LARGE SCALE GENOMIC DNA]</scope>
    <source>
        <strain evidence="5 6">NBRC 102217</strain>
    </source>
</reference>
<dbReference type="Pfam" id="PF00300">
    <property type="entry name" value="His_Phos_1"/>
    <property type="match status" value="1"/>
</dbReference>
<feature type="binding site" evidence="4">
    <location>
        <begin position="10"/>
        <end position="17"/>
    </location>
    <ligand>
        <name>substrate</name>
    </ligand>
</feature>
<dbReference type="EMBL" id="BAUJ01000047">
    <property type="protein sequence ID" value="GAD90547.1"/>
    <property type="molecule type" value="Genomic_DNA"/>
</dbReference>
<feature type="active site" description="Proton donor/acceptor" evidence="3">
    <location>
        <position position="84"/>
    </location>
</feature>
<dbReference type="InterPro" id="IPR013078">
    <property type="entry name" value="His_Pase_superF_clade-1"/>
</dbReference>
<dbReference type="AlphaFoldDB" id="V5FP43"/>
<dbReference type="CDD" id="cd07067">
    <property type="entry name" value="HP_PGM_like"/>
    <property type="match status" value="1"/>
</dbReference>
<dbReference type="InterPro" id="IPR029033">
    <property type="entry name" value="His_PPase_superfam"/>
</dbReference>
<sequence>MNKTKIFLLRHGQTQWNVEGRLQGQKNSPLTEMGVNQSVEASKLLNQYEIDKAYISPLQRAIDTSEILLKGRDVEVITSDPLKEIYLGEWEGKLRAEVECSAPEQYQLFLNSSEHFELQGAETFQQLQTRLVAELEAIFAKEKHKNIMVVSHWIAIKTILAHYSDIPLSRLSEISDPENATLIQLEKDDSGATVVK</sequence>
<dbReference type="Proteomes" id="UP000017800">
    <property type="component" value="Unassembled WGS sequence"/>
</dbReference>
<dbReference type="PANTHER" id="PTHR48100:SF1">
    <property type="entry name" value="HISTIDINE PHOSPHATASE FAMILY PROTEIN-RELATED"/>
    <property type="match status" value="1"/>
</dbReference>
<evidence type="ECO:0000313" key="5">
    <source>
        <dbReference type="EMBL" id="GAD90547.1"/>
    </source>
</evidence>
<evidence type="ECO:0000256" key="4">
    <source>
        <dbReference type="PIRSR" id="PIRSR613078-2"/>
    </source>
</evidence>
<protein>
    <submittedName>
        <fullName evidence="5">Phosphoglycerate mutase family protein</fullName>
    </submittedName>
</protein>
<feature type="active site" description="Tele-phosphohistidine intermediate" evidence="3">
    <location>
        <position position="11"/>
    </location>
</feature>
<keyword evidence="2" id="KW-0413">Isomerase</keyword>
<evidence type="ECO:0000256" key="3">
    <source>
        <dbReference type="PIRSR" id="PIRSR613078-1"/>
    </source>
</evidence>
<evidence type="ECO:0000256" key="1">
    <source>
        <dbReference type="ARBA" id="ARBA00023152"/>
    </source>
</evidence>
<name>V5FP43_9VIBR</name>
<accession>V5FP43</accession>
<evidence type="ECO:0000256" key="2">
    <source>
        <dbReference type="ARBA" id="ARBA00023235"/>
    </source>
</evidence>
<dbReference type="PROSITE" id="PS00175">
    <property type="entry name" value="PG_MUTASE"/>
    <property type="match status" value="1"/>
</dbReference>